<dbReference type="NCBIfam" id="TIGR01180">
    <property type="entry name" value="aman2_put"/>
    <property type="match status" value="1"/>
</dbReference>
<dbReference type="InterPro" id="IPR050883">
    <property type="entry name" value="PNGase"/>
</dbReference>
<dbReference type="InterPro" id="IPR041371">
    <property type="entry name" value="GH92_N"/>
</dbReference>
<dbReference type="Gene3D" id="1.20.1610.10">
    <property type="entry name" value="alpha-1,2-mannosidases domains"/>
    <property type="match status" value="1"/>
</dbReference>
<protein>
    <submittedName>
        <fullName evidence="4">Alpha-mannosidase</fullName>
    </submittedName>
</protein>
<evidence type="ECO:0000259" key="2">
    <source>
        <dbReference type="Pfam" id="PF17678"/>
    </source>
</evidence>
<keyword evidence="6" id="KW-1185">Reference proteome</keyword>
<dbReference type="Gene3D" id="1.20.1050.60">
    <property type="entry name" value="alpha-1,2-mannosidase"/>
    <property type="match status" value="1"/>
</dbReference>
<proteinExistence type="predicted"/>
<dbReference type="InterPro" id="IPR012939">
    <property type="entry name" value="Glyco_hydro_92"/>
</dbReference>
<dbReference type="Gene3D" id="2.70.98.10">
    <property type="match status" value="1"/>
</dbReference>
<sequence>MDITQIDTRIGTKSKYEFSRGNTLPLTGMPFAMNYLSVQTNHDHSWWFDPDEHTFAGLRLTHQPSPWIGDFQHLLFKLKTRNITNNHELDDYDPQTSIFRPDLLVINNISQQIKIMTTVCKFGGAIKAYNYTDQPLSLIIQAEKLSALKKQVDGSYTFKINNFSACEDPNFSMWVAIKAKSLTYQQTNSEDEQSDLIFNLASEDELLFASSFISAEQAQYNLSLLHSFDQIQQQAVAAWQKIFNKIQIADHHPALVKTFYENLYRSFLYPMQFYETDAKGNELHYSTTLKKVMPGKMYTNIGFWDVYRTSFPLYSLICPQKYAEFLASFYQSYLETGYLPRWLSPDERGMMPGTMLDVIIADAAVKGIALDKVPLYLKAMIKGAETSSKDSKYGREGLEEYKNLGYVSANYPESVNKTLDYAYSDWAISVIAKIVGQTETAAHYAQRSLNYRNLFNPQTGLMMPKDDQGNWVTDFDNLDWGKGFTEGSAWQNSFNVYQDIPGLIKLYGGTNEFIQKLTELVNQAPIYNVGSYGQVIHEMREMSAQPLGQLAISNQPSFHLPYLFALAGKPHYTELLVKQIMKSFGINDYPGDEDNGSMSSWYVWSSLGLYPEAAGKGSYVFGIPAFDQVELNLEDNKKLTFITQDNDFSKQFVASRKFNDQKCGNTITHAQLVKGGSLKVKLSVLPE</sequence>
<dbReference type="Gene3D" id="3.30.2080.10">
    <property type="entry name" value="GH92 mannosidase domain"/>
    <property type="match status" value="1"/>
</dbReference>
<dbReference type="Proteomes" id="UP000195859">
    <property type="component" value="Unassembled WGS sequence"/>
</dbReference>
<dbReference type="InterPro" id="IPR008928">
    <property type="entry name" value="6-hairpin_glycosidase_sf"/>
</dbReference>
<dbReference type="EMBL" id="NFLS01000006">
    <property type="protein sequence ID" value="OUQ56894.1"/>
    <property type="molecule type" value="Genomic_DNA"/>
</dbReference>
<dbReference type="GO" id="GO:0005975">
    <property type="term" value="P:carbohydrate metabolic process"/>
    <property type="evidence" value="ECO:0007669"/>
    <property type="project" value="InterPro"/>
</dbReference>
<evidence type="ECO:0000313" key="3">
    <source>
        <dbReference type="EMBL" id="OUQ56894.1"/>
    </source>
</evidence>
<gene>
    <name evidence="4" type="ORF">B5E44_05580</name>
    <name evidence="3" type="ORF">B5E59_03910</name>
</gene>
<reference evidence="4" key="2">
    <citation type="journal article" date="2018" name="BMC Genomics">
        <title>Whole genome sequencing and function prediction of 133 gut anaerobes isolated from chicken caecum in pure cultures.</title>
        <authorList>
            <person name="Medvecky M."/>
            <person name="Cejkova D."/>
            <person name="Polansky O."/>
            <person name="Karasova D."/>
            <person name="Kubasova T."/>
            <person name="Cizek A."/>
            <person name="Rychlik I."/>
        </authorList>
    </citation>
    <scope>NUCLEOTIDE SEQUENCE</scope>
    <source>
        <strain evidence="4">An101</strain>
        <strain evidence="3">An115</strain>
    </source>
</reference>
<evidence type="ECO:0000313" key="4">
    <source>
        <dbReference type="EMBL" id="OUQ76192.1"/>
    </source>
</evidence>
<organism evidence="4 5">
    <name type="scientific">Lactobacillus gallinarum</name>
    <dbReference type="NCBI Taxonomy" id="52242"/>
    <lineage>
        <taxon>Bacteria</taxon>
        <taxon>Bacillati</taxon>
        <taxon>Bacillota</taxon>
        <taxon>Bacilli</taxon>
        <taxon>Lactobacillales</taxon>
        <taxon>Lactobacillaceae</taxon>
        <taxon>Lactobacillus</taxon>
    </lineage>
</organism>
<dbReference type="GO" id="GO:0005829">
    <property type="term" value="C:cytosol"/>
    <property type="evidence" value="ECO:0007669"/>
    <property type="project" value="TreeGrafter"/>
</dbReference>
<feature type="domain" description="Glycosyl hydrolase family 92 N-terminal" evidence="2">
    <location>
        <begin position="6"/>
        <end position="84"/>
    </location>
</feature>
<comment type="caution">
    <text evidence="4">The sequence shown here is derived from an EMBL/GenBank/DDBJ whole genome shotgun (WGS) entry which is preliminary data.</text>
</comment>
<dbReference type="SUPFAM" id="SSF48208">
    <property type="entry name" value="Six-hairpin glycosidases"/>
    <property type="match status" value="1"/>
</dbReference>
<dbReference type="PANTHER" id="PTHR12143">
    <property type="entry name" value="PEPTIDE N-GLYCANASE PNGASE -RELATED"/>
    <property type="match status" value="1"/>
</dbReference>
<accession>A0A1Y4W1D4</accession>
<dbReference type="GO" id="GO:0006516">
    <property type="term" value="P:glycoprotein catabolic process"/>
    <property type="evidence" value="ECO:0007669"/>
    <property type="project" value="TreeGrafter"/>
</dbReference>
<reference evidence="5 6" key="1">
    <citation type="submission" date="2017-04" db="EMBL/GenBank/DDBJ databases">
        <title>Function of individual gut microbiota members based on whole genome sequencing of pure cultures obtained from chicken caecum.</title>
        <authorList>
            <person name="Medvecky M."/>
            <person name="Cejkova D."/>
            <person name="Polansky O."/>
            <person name="Karasova D."/>
            <person name="Kubasova T."/>
            <person name="Cizek A."/>
            <person name="Rychlik I."/>
        </authorList>
    </citation>
    <scope>NUCLEOTIDE SEQUENCE [LARGE SCALE GENOMIC DNA]</scope>
    <source>
        <strain evidence="5">An101</strain>
        <strain evidence="6">An115</strain>
    </source>
</reference>
<dbReference type="EMBL" id="NFLZ01000011">
    <property type="protein sequence ID" value="OUQ76192.1"/>
    <property type="molecule type" value="Genomic_DNA"/>
</dbReference>
<dbReference type="Pfam" id="PF17678">
    <property type="entry name" value="Glyco_hydro_92N"/>
    <property type="match status" value="1"/>
</dbReference>
<dbReference type="InterPro" id="IPR005887">
    <property type="entry name" value="GH92_a_mannosidase_put"/>
</dbReference>
<feature type="domain" description="Glycosyl hydrolase family 92" evidence="1">
    <location>
        <begin position="226"/>
        <end position="683"/>
    </location>
</feature>
<evidence type="ECO:0000313" key="5">
    <source>
        <dbReference type="Proteomes" id="UP000195859"/>
    </source>
</evidence>
<evidence type="ECO:0000259" key="1">
    <source>
        <dbReference type="Pfam" id="PF07971"/>
    </source>
</evidence>
<dbReference type="AlphaFoldDB" id="A0A1Y4W1D4"/>
<dbReference type="GO" id="GO:0000224">
    <property type="term" value="F:peptide-N4-(N-acetyl-beta-glucosaminyl)asparagine amidase activity"/>
    <property type="evidence" value="ECO:0007669"/>
    <property type="project" value="TreeGrafter"/>
</dbReference>
<evidence type="ECO:0000313" key="6">
    <source>
        <dbReference type="Proteomes" id="UP000196293"/>
    </source>
</evidence>
<dbReference type="RefSeq" id="WP_087176109.1">
    <property type="nucleotide sequence ID" value="NZ_NFLS01000006.1"/>
</dbReference>
<dbReference type="Proteomes" id="UP000196293">
    <property type="component" value="Unassembled WGS sequence"/>
</dbReference>
<dbReference type="GO" id="GO:0030246">
    <property type="term" value="F:carbohydrate binding"/>
    <property type="evidence" value="ECO:0007669"/>
    <property type="project" value="InterPro"/>
</dbReference>
<name>A0A1Y4W1D4_9LACO</name>
<dbReference type="Pfam" id="PF07971">
    <property type="entry name" value="Glyco_hydro_92"/>
    <property type="match status" value="1"/>
</dbReference>
<dbReference type="PANTHER" id="PTHR12143:SF43">
    <property type="entry name" value="PUTATIVE-RELATED"/>
    <property type="match status" value="1"/>
</dbReference>
<dbReference type="InterPro" id="IPR014718">
    <property type="entry name" value="GH-type_carb-bd"/>
</dbReference>